<name>A0A5B7WYU5_9MICC</name>
<organism evidence="2 3">
    <name type="scientific">Glutamicibacter creatinolyticus</name>
    <dbReference type="NCBI Taxonomy" id="162496"/>
    <lineage>
        <taxon>Bacteria</taxon>
        <taxon>Bacillati</taxon>
        <taxon>Actinomycetota</taxon>
        <taxon>Actinomycetes</taxon>
        <taxon>Micrococcales</taxon>
        <taxon>Micrococcaceae</taxon>
        <taxon>Glutamicibacter</taxon>
    </lineage>
</organism>
<feature type="transmembrane region" description="Helical" evidence="1">
    <location>
        <begin position="112"/>
        <end position="131"/>
    </location>
</feature>
<feature type="transmembrane region" description="Helical" evidence="1">
    <location>
        <begin position="143"/>
        <end position="163"/>
    </location>
</feature>
<keyword evidence="3" id="KW-1185">Reference proteome</keyword>
<feature type="transmembrane region" description="Helical" evidence="1">
    <location>
        <begin position="183"/>
        <end position="202"/>
    </location>
</feature>
<keyword evidence="1" id="KW-1133">Transmembrane helix</keyword>
<keyword evidence="1" id="KW-0812">Transmembrane</keyword>
<dbReference type="Pfam" id="PF09997">
    <property type="entry name" value="DUF2238"/>
    <property type="match status" value="1"/>
</dbReference>
<dbReference type="InterPro" id="IPR014509">
    <property type="entry name" value="YjdF-like"/>
</dbReference>
<feature type="transmembrane region" description="Helical" evidence="1">
    <location>
        <begin position="51"/>
        <end position="74"/>
    </location>
</feature>
<gene>
    <name evidence="2" type="ORF">GcLGCM259_2687</name>
</gene>
<feature type="transmembrane region" description="Helical" evidence="1">
    <location>
        <begin position="86"/>
        <end position="106"/>
    </location>
</feature>
<reference evidence="2 3" key="1">
    <citation type="submission" date="2018-12" db="EMBL/GenBank/DDBJ databases">
        <title>Complete Genome Sequence of Glutamicibacter creatinolyticus strain LGCM259,isolated from an abscess of a 12-year-old mare in Italy.</title>
        <authorList>
            <person name="Santos R.G."/>
            <person name="Silva A.L."/>
            <person name="Seyffert N."/>
            <person name="Castro T.L.P."/>
            <person name="Attili A.R."/>
            <person name="Rifici C."/>
            <person name="Mazzullo G."/>
            <person name="Brenig B."/>
            <person name="Venanzi F."/>
            <person name="Azevedo V."/>
        </authorList>
    </citation>
    <scope>NUCLEOTIDE SEQUENCE [LARGE SCALE GENOMIC DNA]</scope>
    <source>
        <strain evidence="2 3">LGCM 259</strain>
    </source>
</reference>
<keyword evidence="1" id="KW-0472">Membrane</keyword>
<dbReference type="AlphaFoldDB" id="A0A5B7WYU5"/>
<sequence length="219" mass="23071">MTAAVECGFGAVSSSEKEVTIERQPRAAYEDSFVPHATDLLRGIGLLLLPWAYAVAGPAAFLAAALSWGGQWALRYFASTRWRDALGQLVLLGATVFSALGAYALIEWLDLAVHGLLMGVVVGLLHGTLRTTGLMNGTSPGGAWWRFVILVALGALLAVLWEIGEWAGYRLLDPRIGVGYDDTMGDLLAGLAGSALAASGVFRTDRALRGAGRGENEPG</sequence>
<proteinExistence type="predicted"/>
<dbReference type="KEGG" id="gcr:GcLGCM259_2687"/>
<dbReference type="Proteomes" id="UP000307000">
    <property type="component" value="Chromosome"/>
</dbReference>
<evidence type="ECO:0000313" key="3">
    <source>
        <dbReference type="Proteomes" id="UP000307000"/>
    </source>
</evidence>
<dbReference type="EMBL" id="CP034412">
    <property type="protein sequence ID" value="QCY48394.1"/>
    <property type="molecule type" value="Genomic_DNA"/>
</dbReference>
<dbReference type="RefSeq" id="WP_175419451.1">
    <property type="nucleotide sequence ID" value="NZ_CP034412.1"/>
</dbReference>
<evidence type="ECO:0000256" key="1">
    <source>
        <dbReference type="SAM" id="Phobius"/>
    </source>
</evidence>
<evidence type="ECO:0000313" key="2">
    <source>
        <dbReference type="EMBL" id="QCY48394.1"/>
    </source>
</evidence>
<accession>A0A5B7WYU5</accession>
<protein>
    <submittedName>
        <fullName evidence="2">Uncharacterized protein</fullName>
    </submittedName>
</protein>